<evidence type="ECO:0000313" key="1">
    <source>
        <dbReference type="EMBL" id="VUC37173.1"/>
    </source>
</evidence>
<dbReference type="InterPro" id="IPR023213">
    <property type="entry name" value="CAT-like_dom_sf"/>
</dbReference>
<dbReference type="Gene3D" id="3.30.559.10">
    <property type="entry name" value="Chloramphenicol acetyltransferase-like domain"/>
    <property type="match status" value="2"/>
</dbReference>
<accession>A0ABY6V0B4</accession>
<reference evidence="1 2" key="1">
    <citation type="submission" date="2019-06" db="EMBL/GenBank/DDBJ databases">
        <authorList>
            <person name="Broberg M."/>
        </authorList>
    </citation>
    <scope>NUCLEOTIDE SEQUENCE [LARGE SCALE GENOMIC DNA]</scope>
</reference>
<dbReference type="Proteomes" id="UP000766486">
    <property type="component" value="Unassembled WGS sequence"/>
</dbReference>
<dbReference type="EMBL" id="CABFNS010000936">
    <property type="protein sequence ID" value="VUC37173.1"/>
    <property type="molecule type" value="Genomic_DNA"/>
</dbReference>
<sequence length="498" mass="56000">MNPLRWFRGGRPPLPAVDGDKIYSTHFMDNRGSDDIIWTTTWQFNDILDADKLHTSLCRLLEIGDWRKLGGRLRRGSGRKLELHVPQPFTPERPAVNYSHHVFDVNMSEHPLASKIPQPSKVPCVHSTADTLETTRPLMYRKDVQATMEDYFASDDPALSLYIVSFEDGTMVSLTWSHHLFDAMGVRAVVHAWSLVLAGREAEVPALNGIDADVLFEGPEKESPEQRQEWLLEPTRLSGFRLLLFVFNYFWDQIWGSKLELRLLFLPKETLGNLHSHVIRDIASSPKNEGDTPWVSESDALLSVYTKAAIASQPKPRPIILMNYMDLRGRFPGVSKIEGLSYVQNMLAECLTTISPTLAHSSMGTIALACRKSLQEQSTPGQLTALMRLMRKSWDSGRDPFTLSGPPNGELLVSTNWGRGNFFHVAEFGPAVVRQGESDSTRSNPLGSPRFYYALPLNMARGANAGINLGKDHDGNVWIMGMFNAKSWESIMTQLQQY</sequence>
<keyword evidence="2" id="KW-1185">Reference proteome</keyword>
<name>A0ABY6V0B4_BIOOC</name>
<organism evidence="1 2">
    <name type="scientific">Bionectria ochroleuca</name>
    <name type="common">Gliocladium roseum</name>
    <dbReference type="NCBI Taxonomy" id="29856"/>
    <lineage>
        <taxon>Eukaryota</taxon>
        <taxon>Fungi</taxon>
        <taxon>Dikarya</taxon>
        <taxon>Ascomycota</taxon>
        <taxon>Pezizomycotina</taxon>
        <taxon>Sordariomycetes</taxon>
        <taxon>Hypocreomycetidae</taxon>
        <taxon>Hypocreales</taxon>
        <taxon>Bionectriaceae</taxon>
        <taxon>Clonostachys</taxon>
    </lineage>
</organism>
<gene>
    <name evidence="1" type="ORF">CLO192961_LOCUS462939</name>
</gene>
<protein>
    <submittedName>
        <fullName evidence="1">Uncharacterized protein</fullName>
    </submittedName>
</protein>
<comment type="caution">
    <text evidence="1">The sequence shown here is derived from an EMBL/GenBank/DDBJ whole genome shotgun (WGS) entry which is preliminary data.</text>
</comment>
<proteinExistence type="predicted"/>
<evidence type="ECO:0000313" key="2">
    <source>
        <dbReference type="Proteomes" id="UP000766486"/>
    </source>
</evidence>